<feature type="compositionally biased region" description="Basic and acidic residues" evidence="8">
    <location>
        <begin position="310"/>
        <end position="325"/>
    </location>
</feature>
<dbReference type="InterPro" id="IPR001204">
    <property type="entry name" value="Phos_transporter"/>
</dbReference>
<keyword evidence="10" id="KW-1185">Reference proteome</keyword>
<dbReference type="AlphaFoldDB" id="A0A6A6FYE9"/>
<evidence type="ECO:0000256" key="2">
    <source>
        <dbReference type="ARBA" id="ARBA00022448"/>
    </source>
</evidence>
<evidence type="ECO:0000256" key="1">
    <source>
        <dbReference type="ARBA" id="ARBA00004141"/>
    </source>
</evidence>
<reference evidence="10" key="1">
    <citation type="journal article" date="2020" name="Stud. Mycol.">
        <title>101 Dothideomycetes genomes: A test case for predicting lifestyles and emergence of pathogens.</title>
        <authorList>
            <person name="Haridas S."/>
            <person name="Albert R."/>
            <person name="Binder M."/>
            <person name="Bloem J."/>
            <person name="LaButti K."/>
            <person name="Salamov A."/>
            <person name="Andreopoulos B."/>
            <person name="Baker S."/>
            <person name="Barry K."/>
            <person name="Bills G."/>
            <person name="Bluhm B."/>
            <person name="Cannon C."/>
            <person name="Castanera R."/>
            <person name="Culley D."/>
            <person name="Daum C."/>
            <person name="Ezra D."/>
            <person name="Gonzalez J."/>
            <person name="Henrissat B."/>
            <person name="Kuo A."/>
            <person name="Liang C."/>
            <person name="Lipzen A."/>
            <person name="Lutzoni F."/>
            <person name="Magnuson J."/>
            <person name="Mondo S."/>
            <person name="Nolan M."/>
            <person name="Ohm R."/>
            <person name="Pangilinan J."/>
            <person name="Park H.-J."/>
            <person name="Ramirez L."/>
            <person name="Alfaro M."/>
            <person name="Sun H."/>
            <person name="Tritt A."/>
            <person name="Yoshinaga Y."/>
            <person name="Zwiers L.-H."/>
            <person name="Turgeon B."/>
            <person name="Goodwin S."/>
            <person name="Spatafora J."/>
            <person name="Crous P."/>
            <person name="Grigoriev I."/>
        </authorList>
    </citation>
    <scope>NUCLEOTIDE SEQUENCE [LARGE SCALE GENOMIC DNA]</scope>
    <source>
        <strain evidence="10">CECT 20119</strain>
    </source>
</reference>
<dbReference type="GO" id="GO:0005315">
    <property type="term" value="F:phosphate transmembrane transporter activity"/>
    <property type="evidence" value="ECO:0007669"/>
    <property type="project" value="InterPro"/>
</dbReference>
<dbReference type="OrthoDB" id="260807at2759"/>
<name>A0A6A6FYE9_9PEZI</name>
<evidence type="ECO:0000256" key="6">
    <source>
        <dbReference type="ARBA" id="ARBA00023136"/>
    </source>
</evidence>
<keyword evidence="5 7" id="KW-1133">Transmembrane helix</keyword>
<evidence type="ECO:0000256" key="3">
    <source>
        <dbReference type="ARBA" id="ARBA00022592"/>
    </source>
</evidence>
<feature type="transmembrane region" description="Helical" evidence="7">
    <location>
        <begin position="6"/>
        <end position="27"/>
    </location>
</feature>
<gene>
    <name evidence="9" type="ORF">BDZ85DRAFT_106435</name>
</gene>
<dbReference type="GO" id="GO:0035435">
    <property type="term" value="P:phosphate ion transmembrane transport"/>
    <property type="evidence" value="ECO:0007669"/>
    <property type="project" value="TreeGrafter"/>
</dbReference>
<feature type="transmembrane region" description="Helical" evidence="7">
    <location>
        <begin position="409"/>
        <end position="428"/>
    </location>
</feature>
<comment type="subcellular location">
    <subcellularLocation>
        <location evidence="1 7">Membrane</location>
        <topology evidence="1 7">Multi-pass membrane protein</topology>
    </subcellularLocation>
</comment>
<dbReference type="Pfam" id="PF01384">
    <property type="entry name" value="PHO4"/>
    <property type="match status" value="1"/>
</dbReference>
<feature type="region of interest" description="Disordered" evidence="8">
    <location>
        <begin position="291"/>
        <end position="328"/>
    </location>
</feature>
<evidence type="ECO:0000313" key="10">
    <source>
        <dbReference type="Proteomes" id="UP000799538"/>
    </source>
</evidence>
<sequence length="579" mass="61989">MAALPQYSYIFGIGMVFAFLDAWNIGANDVANAFATSVSSRSLTLPQAMGIAVVMEFAGAVLAGSRVAGTIRNDIIAVEAFQDSPSVLMLGMLCALVGSSLFLTLATKIGLPVSTTHCIIGGIIGVGFATVGAQGVDWSWEGVSQVFAAWGIAPCVAAGFGALLFLFTKYGVLRAKNPLRAGMITVPFYFGLTSGILTMLVVWKGAASLDLDEWGTAPTVGTIFGVAGGVGLLSIIFLLPYIHVLLVKEDWTLKKWEIIKGPLLLRRPPPPPMPEDTLLVPDYYQGHKTREELEASTAKDTSTGATSDEDSVKHSTTDPTDEKTPKAVLKPALPKTPVGKAITRPRGSWLSPMHWLRTLNWAFWRGVSVDVVNQQSSTNEVKWIQRFLVGKNLADKHARVKHYDPKVEHLFSFLQVLTAATAAFTHGANDVANAMGPMAAIYSIWQSGVVSEDSDVPIWVLVYGGAAISIGCWTYGYNLIRNLGNRITLHSPCRGFCMELGAALTVVMATRLALPVSTTQCIIGATVGVGLCAGDLKAINWRMVAWSYSGWFITLPCTAVVAGCLMAFVINAPQFGNAL</sequence>
<dbReference type="PANTHER" id="PTHR11101">
    <property type="entry name" value="PHOSPHATE TRANSPORTER"/>
    <property type="match status" value="1"/>
</dbReference>
<keyword evidence="4 7" id="KW-0812">Transmembrane</keyword>
<protein>
    <recommendedName>
        <fullName evidence="7">Phosphate transporter</fullName>
    </recommendedName>
</protein>
<accession>A0A6A6FYE9</accession>
<dbReference type="EMBL" id="ML992558">
    <property type="protein sequence ID" value="KAF2218288.1"/>
    <property type="molecule type" value="Genomic_DNA"/>
</dbReference>
<feature type="transmembrane region" description="Helical" evidence="7">
    <location>
        <begin position="179"/>
        <end position="203"/>
    </location>
</feature>
<keyword evidence="3 7" id="KW-0592">Phosphate transport</keyword>
<feature type="transmembrane region" description="Helical" evidence="7">
    <location>
        <begin position="118"/>
        <end position="136"/>
    </location>
</feature>
<feature type="transmembrane region" description="Helical" evidence="7">
    <location>
        <begin position="87"/>
        <end position="106"/>
    </location>
</feature>
<keyword evidence="2 7" id="KW-0813">Transport</keyword>
<comment type="function">
    <text evidence="7">Sodium-phosphate symporter.</text>
</comment>
<feature type="transmembrane region" description="Helical" evidence="7">
    <location>
        <begin position="223"/>
        <end position="246"/>
    </location>
</feature>
<evidence type="ECO:0000256" key="5">
    <source>
        <dbReference type="ARBA" id="ARBA00022989"/>
    </source>
</evidence>
<feature type="transmembrane region" description="Helical" evidence="7">
    <location>
        <begin position="148"/>
        <end position="167"/>
    </location>
</feature>
<evidence type="ECO:0000256" key="4">
    <source>
        <dbReference type="ARBA" id="ARBA00022692"/>
    </source>
</evidence>
<organism evidence="9 10">
    <name type="scientific">Elsinoe ampelina</name>
    <dbReference type="NCBI Taxonomy" id="302913"/>
    <lineage>
        <taxon>Eukaryota</taxon>
        <taxon>Fungi</taxon>
        <taxon>Dikarya</taxon>
        <taxon>Ascomycota</taxon>
        <taxon>Pezizomycotina</taxon>
        <taxon>Dothideomycetes</taxon>
        <taxon>Dothideomycetidae</taxon>
        <taxon>Myriangiales</taxon>
        <taxon>Elsinoaceae</taxon>
        <taxon>Elsinoe</taxon>
    </lineage>
</organism>
<feature type="transmembrane region" description="Helical" evidence="7">
    <location>
        <begin position="48"/>
        <end position="67"/>
    </location>
</feature>
<comment type="similarity">
    <text evidence="7">Belongs to the inorganic phosphate transporter (PiT) (TC 2.A.20) family.</text>
</comment>
<feature type="transmembrane region" description="Helical" evidence="7">
    <location>
        <begin position="551"/>
        <end position="570"/>
    </location>
</feature>
<dbReference type="PANTHER" id="PTHR11101:SF80">
    <property type="entry name" value="PHOSPHATE TRANSPORTER"/>
    <property type="match status" value="1"/>
</dbReference>
<keyword evidence="6 7" id="KW-0472">Membrane</keyword>
<proteinExistence type="inferred from homology"/>
<evidence type="ECO:0000256" key="8">
    <source>
        <dbReference type="SAM" id="MobiDB-lite"/>
    </source>
</evidence>
<feature type="transmembrane region" description="Helical" evidence="7">
    <location>
        <begin position="456"/>
        <end position="475"/>
    </location>
</feature>
<dbReference type="GO" id="GO:0016020">
    <property type="term" value="C:membrane"/>
    <property type="evidence" value="ECO:0007669"/>
    <property type="project" value="UniProtKB-SubCell"/>
</dbReference>
<evidence type="ECO:0000256" key="7">
    <source>
        <dbReference type="RuleBase" id="RU363058"/>
    </source>
</evidence>
<dbReference type="Proteomes" id="UP000799538">
    <property type="component" value="Unassembled WGS sequence"/>
</dbReference>
<evidence type="ECO:0000313" key="9">
    <source>
        <dbReference type="EMBL" id="KAF2218288.1"/>
    </source>
</evidence>